<sequence>MVVCSTMKNSNDNNNEDNLVYGIRLSSVGSATVTGNLVYEPNNMDLAMKVHYLRVVYFLDSQAIEGLIPFKLKEAIFAWLCYYYESCGRFRRSEEDGRPFIKCNDCGVRFVEAKSSKTLDEWIQMEDTSSHRLLVADNVLGPELTFSPLVFLQITSFKCGGLSLGLSWAHVLGDAFSAANYMNTLALFLNGLKPKFSPNLNKAPPPQNLKPKNPINSEPSTLKIVGSLGNHWIMPLPCEMGTISLHLKPTQLTQLQAKFSENDSTLSPIQSFEMLSAVIWRAIARIKDGPEPNIVTIIKKDAASPIEDVMALRNNQFVGSVKADFSVGKAHPKVLAALIQDKAKSERDQIEEVVGQDPGGCDCIIYGSNLTFVNLEEVDFYGFELKGLRPRFVNCFVDGVGGEGVVLVLPSPKDINGKSNAKTLSGGRIATIILPKIYMMELKKELKEWGLSA</sequence>
<dbReference type="InterPro" id="IPR050317">
    <property type="entry name" value="Plant_Fungal_Acyltransferase"/>
</dbReference>
<keyword evidence="3" id="KW-1185">Reference proteome</keyword>
<dbReference type="GO" id="GO:0016747">
    <property type="term" value="F:acyltransferase activity, transferring groups other than amino-acyl groups"/>
    <property type="evidence" value="ECO:0007669"/>
    <property type="project" value="TreeGrafter"/>
</dbReference>
<dbReference type="PANTHER" id="PTHR31642:SF115">
    <property type="entry name" value="PROTEIN ECERIFERUM 26-LIKE"/>
    <property type="match status" value="1"/>
</dbReference>
<dbReference type="OMA" id="KPIRANC"/>
<accession>A0A803LTL7</accession>
<evidence type="ECO:0000313" key="2">
    <source>
        <dbReference type="EnsemblPlants" id="AUR62018561-RA:cds"/>
    </source>
</evidence>
<dbReference type="OrthoDB" id="1862401at2759"/>
<dbReference type="Gramene" id="AUR62018561-RA">
    <property type="protein sequence ID" value="AUR62018561-RA:cds"/>
    <property type="gene ID" value="AUR62018561"/>
</dbReference>
<dbReference type="KEGG" id="cqi:110711679"/>
<proteinExistence type="inferred from homology"/>
<evidence type="ECO:0000256" key="1">
    <source>
        <dbReference type="ARBA" id="ARBA00009861"/>
    </source>
</evidence>
<dbReference type="RefSeq" id="XP_021745789.1">
    <property type="nucleotide sequence ID" value="XM_021890097.1"/>
</dbReference>
<evidence type="ECO:0008006" key="4">
    <source>
        <dbReference type="Google" id="ProtNLM"/>
    </source>
</evidence>
<evidence type="ECO:0000313" key="3">
    <source>
        <dbReference type="Proteomes" id="UP000596660"/>
    </source>
</evidence>
<dbReference type="PANTHER" id="PTHR31642">
    <property type="entry name" value="TRICHOTHECENE 3-O-ACETYLTRANSFERASE"/>
    <property type="match status" value="1"/>
</dbReference>
<dbReference type="InterPro" id="IPR023213">
    <property type="entry name" value="CAT-like_dom_sf"/>
</dbReference>
<reference evidence="2" key="1">
    <citation type="journal article" date="2017" name="Nature">
        <title>The genome of Chenopodium quinoa.</title>
        <authorList>
            <person name="Jarvis D.E."/>
            <person name="Ho Y.S."/>
            <person name="Lightfoot D.J."/>
            <person name="Schmoeckel S.M."/>
            <person name="Li B."/>
            <person name="Borm T.J.A."/>
            <person name="Ohyanagi H."/>
            <person name="Mineta K."/>
            <person name="Michell C.T."/>
            <person name="Saber N."/>
            <person name="Kharbatia N.M."/>
            <person name="Rupper R.R."/>
            <person name="Sharp A.R."/>
            <person name="Dally N."/>
            <person name="Boughton B.A."/>
            <person name="Woo Y.H."/>
            <person name="Gao G."/>
            <person name="Schijlen E.G.W.M."/>
            <person name="Guo X."/>
            <person name="Momin A.A."/>
            <person name="Negrao S."/>
            <person name="Al-Babili S."/>
            <person name="Gehring C."/>
            <person name="Roessner U."/>
            <person name="Jung C."/>
            <person name="Murphy K."/>
            <person name="Arold S.T."/>
            <person name="Gojobori T."/>
            <person name="van der Linden C.G."/>
            <person name="van Loo E.N."/>
            <person name="Jellen E.N."/>
            <person name="Maughan P.J."/>
            <person name="Tester M."/>
        </authorList>
    </citation>
    <scope>NUCLEOTIDE SEQUENCE [LARGE SCALE GENOMIC DNA]</scope>
    <source>
        <strain evidence="2">cv. PI 614886</strain>
    </source>
</reference>
<comment type="similarity">
    <text evidence="1">Belongs to the plant acyltransferase family.</text>
</comment>
<dbReference type="Pfam" id="PF02458">
    <property type="entry name" value="Transferase"/>
    <property type="match status" value="1"/>
</dbReference>
<name>A0A803LTL7_CHEQI</name>
<protein>
    <recommendedName>
        <fullName evidence="4">Protein ECERIFERUM 26-like</fullName>
    </recommendedName>
</protein>
<dbReference type="Proteomes" id="UP000596660">
    <property type="component" value="Unplaced"/>
</dbReference>
<gene>
    <name evidence="2" type="primary">LOC110711679</name>
</gene>
<dbReference type="SMR" id="A0A803LTL7"/>
<reference evidence="2" key="2">
    <citation type="submission" date="2021-03" db="UniProtKB">
        <authorList>
            <consortium name="EnsemblPlants"/>
        </authorList>
    </citation>
    <scope>IDENTIFICATION</scope>
</reference>
<dbReference type="Gene3D" id="3.30.559.10">
    <property type="entry name" value="Chloramphenicol acetyltransferase-like domain"/>
    <property type="match status" value="2"/>
</dbReference>
<dbReference type="AlphaFoldDB" id="A0A803LTL7"/>
<dbReference type="GeneID" id="110711679"/>
<organism evidence="2 3">
    <name type="scientific">Chenopodium quinoa</name>
    <name type="common">Quinoa</name>
    <dbReference type="NCBI Taxonomy" id="63459"/>
    <lineage>
        <taxon>Eukaryota</taxon>
        <taxon>Viridiplantae</taxon>
        <taxon>Streptophyta</taxon>
        <taxon>Embryophyta</taxon>
        <taxon>Tracheophyta</taxon>
        <taxon>Spermatophyta</taxon>
        <taxon>Magnoliopsida</taxon>
        <taxon>eudicotyledons</taxon>
        <taxon>Gunneridae</taxon>
        <taxon>Pentapetalae</taxon>
        <taxon>Caryophyllales</taxon>
        <taxon>Chenopodiaceae</taxon>
        <taxon>Chenopodioideae</taxon>
        <taxon>Atripliceae</taxon>
        <taxon>Chenopodium</taxon>
    </lineage>
</organism>
<dbReference type="EnsemblPlants" id="AUR62018561-RA">
    <property type="protein sequence ID" value="AUR62018561-RA:cds"/>
    <property type="gene ID" value="AUR62018561"/>
</dbReference>